<accession>A0AAD9TDA8</accession>
<evidence type="ECO:0000259" key="2">
    <source>
        <dbReference type="Pfam" id="PF25092"/>
    </source>
</evidence>
<dbReference type="Proteomes" id="UP001280121">
    <property type="component" value="Unassembled WGS sequence"/>
</dbReference>
<organism evidence="3 4">
    <name type="scientific">Dipteronia dyeriana</name>
    <dbReference type="NCBI Taxonomy" id="168575"/>
    <lineage>
        <taxon>Eukaryota</taxon>
        <taxon>Viridiplantae</taxon>
        <taxon>Streptophyta</taxon>
        <taxon>Embryophyta</taxon>
        <taxon>Tracheophyta</taxon>
        <taxon>Spermatophyta</taxon>
        <taxon>Magnoliopsida</taxon>
        <taxon>eudicotyledons</taxon>
        <taxon>Gunneridae</taxon>
        <taxon>Pentapetalae</taxon>
        <taxon>rosids</taxon>
        <taxon>malvids</taxon>
        <taxon>Sapindales</taxon>
        <taxon>Sapindaceae</taxon>
        <taxon>Hippocastanoideae</taxon>
        <taxon>Acereae</taxon>
        <taxon>Dipteronia</taxon>
    </lineage>
</organism>
<name>A0AAD9TDA8_9ROSI</name>
<dbReference type="PANTHER" id="PTHR12805">
    <property type="entry name" value="KIN17 KIN, ANTIGENIC DETERMINANT OF RECA PROTEIN HOMOLOG"/>
    <property type="match status" value="1"/>
</dbReference>
<reference evidence="3" key="1">
    <citation type="journal article" date="2023" name="Plant J.">
        <title>Genome sequences and population genomics provide insights into the demographic history, inbreeding, and mutation load of two 'living fossil' tree species of Dipteronia.</title>
        <authorList>
            <person name="Feng Y."/>
            <person name="Comes H.P."/>
            <person name="Chen J."/>
            <person name="Zhu S."/>
            <person name="Lu R."/>
            <person name="Zhang X."/>
            <person name="Li P."/>
            <person name="Qiu J."/>
            <person name="Olsen K.M."/>
            <person name="Qiu Y."/>
        </authorList>
    </citation>
    <scope>NUCLEOTIDE SEQUENCE</scope>
    <source>
        <strain evidence="3">KIB01</strain>
    </source>
</reference>
<dbReference type="GO" id="GO:0006260">
    <property type="term" value="P:DNA replication"/>
    <property type="evidence" value="ECO:0007669"/>
    <property type="project" value="TreeGrafter"/>
</dbReference>
<dbReference type="GO" id="GO:0005634">
    <property type="term" value="C:nucleus"/>
    <property type="evidence" value="ECO:0007669"/>
    <property type="project" value="TreeGrafter"/>
</dbReference>
<gene>
    <name evidence="3" type="ORF">Ddye_028836</name>
</gene>
<evidence type="ECO:0000256" key="1">
    <source>
        <dbReference type="ARBA" id="ARBA00008517"/>
    </source>
</evidence>
<dbReference type="InterPro" id="IPR041995">
    <property type="entry name" value="KOW_KIN17"/>
</dbReference>
<dbReference type="Gene3D" id="2.30.30.140">
    <property type="match status" value="1"/>
</dbReference>
<dbReference type="GO" id="GO:0003690">
    <property type="term" value="F:double-stranded DNA binding"/>
    <property type="evidence" value="ECO:0007669"/>
    <property type="project" value="TreeGrafter"/>
</dbReference>
<dbReference type="FunFam" id="2.30.30.30:FF:000021">
    <property type="entry name" value="DNA/RNA-binding protein KIN17, putative"/>
    <property type="match status" value="1"/>
</dbReference>
<proteinExistence type="inferred from homology"/>
<dbReference type="Pfam" id="PF25092">
    <property type="entry name" value="SH3_KIN17_C"/>
    <property type="match status" value="1"/>
</dbReference>
<dbReference type="EMBL" id="JANJYI010000009">
    <property type="protein sequence ID" value="KAK2634044.1"/>
    <property type="molecule type" value="Genomic_DNA"/>
</dbReference>
<dbReference type="InterPro" id="IPR014722">
    <property type="entry name" value="Rib_uL2_dom2"/>
</dbReference>
<dbReference type="GO" id="GO:0006974">
    <property type="term" value="P:DNA damage response"/>
    <property type="evidence" value="ECO:0007669"/>
    <property type="project" value="TreeGrafter"/>
</dbReference>
<dbReference type="AlphaFoldDB" id="A0AAD9TDA8"/>
<dbReference type="PANTHER" id="PTHR12805:SF0">
    <property type="entry name" value="DNA_RNA-BINDING PROTEIN KIN17"/>
    <property type="match status" value="1"/>
</dbReference>
<comment type="similarity">
    <text evidence="1">Belongs to the KIN17 family.</text>
</comment>
<evidence type="ECO:0000313" key="3">
    <source>
        <dbReference type="EMBL" id="KAK2634044.1"/>
    </source>
</evidence>
<feature type="domain" description="Kin17 KOW" evidence="2">
    <location>
        <begin position="98"/>
        <end position="154"/>
    </location>
</feature>
<dbReference type="Gene3D" id="2.30.30.30">
    <property type="match status" value="1"/>
</dbReference>
<keyword evidence="4" id="KW-1185">Reference proteome</keyword>
<evidence type="ECO:0000313" key="4">
    <source>
        <dbReference type="Proteomes" id="UP001280121"/>
    </source>
</evidence>
<dbReference type="InterPro" id="IPR037321">
    <property type="entry name" value="KIN17-like"/>
</dbReference>
<protein>
    <recommendedName>
        <fullName evidence="2">Kin17 KOW domain-containing protein</fullName>
    </recommendedName>
</protein>
<dbReference type="CDD" id="cd13155">
    <property type="entry name" value="KOW_KIN17"/>
    <property type="match status" value="1"/>
</dbReference>
<comment type="caution">
    <text evidence="3">The sequence shown here is derived from an EMBL/GenBank/DDBJ whole genome shotgun (WGS) entry which is preliminary data.</text>
</comment>
<sequence length="154" mass="17808">MRRRYRRPTEIGFYLTSHYLEWVTRSKLVFEELDNDSTKKIDKTNKASGKVYLGGVDERGREGQRENEQERLLVVEIEMLDNKHVLRVDQDELEIVIPQIGGLVKIVNGAYRNSNARLMGVDTDKFCAKVKIEKGVYDGRVLNAIDYEDICKLA</sequence>